<name>A0A6G7VEA8_9GAMM</name>
<dbReference type="AlphaFoldDB" id="A0A6G7VEA8"/>
<reference evidence="15" key="1">
    <citation type="submission" date="2020-01" db="EMBL/GenBank/DDBJ databases">
        <title>Caldichromatium gen. nov., sp. nov., a thermophilic purple sulfur bacterium member of the family Chromatiaceae isolated from Nakabusa hot spring, Japan.</title>
        <authorList>
            <person name="Saini M.K."/>
            <person name="Hanada S."/>
            <person name="Tank M."/>
        </authorList>
    </citation>
    <scope>NUCLEOTIDE SEQUENCE [LARGE SCALE GENOMIC DNA]</scope>
    <source>
        <strain evidence="15">No.7</strain>
    </source>
</reference>
<feature type="transmembrane region" description="Helical" evidence="13">
    <location>
        <begin position="64"/>
        <end position="83"/>
    </location>
</feature>
<dbReference type="PANTHER" id="PTHR10978:SF5">
    <property type="entry name" value="SUCCINATE DEHYDROGENASE CYTOCHROME B560 SUBUNIT, MITOCHONDRIAL"/>
    <property type="match status" value="1"/>
</dbReference>
<comment type="subunit">
    <text evidence="11">Part of an enzyme complex containing four subunits: a flavoprotein, an iron-sulfur protein, plus two membrane-anchoring proteins, SdhC and SdhD. The complex can form homotrimers.</text>
</comment>
<dbReference type="SUPFAM" id="SSF81343">
    <property type="entry name" value="Fumarate reductase respiratory complex transmembrane subunits"/>
    <property type="match status" value="1"/>
</dbReference>
<dbReference type="Pfam" id="PF01127">
    <property type="entry name" value="Sdh_cyt"/>
    <property type="match status" value="1"/>
</dbReference>
<evidence type="ECO:0000256" key="6">
    <source>
        <dbReference type="ARBA" id="ARBA00022692"/>
    </source>
</evidence>
<dbReference type="GO" id="GO:0009055">
    <property type="term" value="F:electron transfer activity"/>
    <property type="evidence" value="ECO:0007669"/>
    <property type="project" value="InterPro"/>
</dbReference>
<comment type="subcellular location">
    <subcellularLocation>
        <location evidence="2">Membrane</location>
        <topology evidence="2">Multi-pass membrane protein</topology>
    </subcellularLocation>
</comment>
<evidence type="ECO:0000256" key="13">
    <source>
        <dbReference type="SAM" id="Phobius"/>
    </source>
</evidence>
<dbReference type="PANTHER" id="PTHR10978">
    <property type="entry name" value="SUCCINATE DEHYDROGENASE CYTOCHROME B560 SUBUNIT"/>
    <property type="match status" value="1"/>
</dbReference>
<feature type="transmembrane region" description="Helical" evidence="13">
    <location>
        <begin position="103"/>
        <end position="126"/>
    </location>
</feature>
<dbReference type="GO" id="GO:0005886">
    <property type="term" value="C:plasma membrane"/>
    <property type="evidence" value="ECO:0007669"/>
    <property type="project" value="TreeGrafter"/>
</dbReference>
<proteinExistence type="inferred from homology"/>
<dbReference type="CDD" id="cd03499">
    <property type="entry name" value="SQR_TypeC_SdhC"/>
    <property type="match status" value="1"/>
</dbReference>
<keyword evidence="10 13" id="KW-0472">Membrane</keyword>
<dbReference type="KEGG" id="cjap:GWK36_09600"/>
<evidence type="ECO:0000256" key="5">
    <source>
        <dbReference type="ARBA" id="ARBA00022617"/>
    </source>
</evidence>
<accession>A0A6G7VEA8</accession>
<evidence type="ECO:0000256" key="11">
    <source>
        <dbReference type="ARBA" id="ARBA00025912"/>
    </source>
</evidence>
<evidence type="ECO:0000256" key="2">
    <source>
        <dbReference type="ARBA" id="ARBA00004141"/>
    </source>
</evidence>
<feature type="binding site" description="axial binding residue" evidence="12">
    <location>
        <position position="80"/>
    </location>
    <ligand>
        <name>heme</name>
        <dbReference type="ChEBI" id="CHEBI:30413"/>
        <note>ligand shared with second transmembrane subunit</note>
    </ligand>
    <ligandPart>
        <name>Fe</name>
        <dbReference type="ChEBI" id="CHEBI:18248"/>
    </ligandPart>
</feature>
<evidence type="ECO:0000256" key="4">
    <source>
        <dbReference type="ARBA" id="ARBA00020076"/>
    </source>
</evidence>
<evidence type="ECO:0000313" key="15">
    <source>
        <dbReference type="Proteomes" id="UP000502699"/>
    </source>
</evidence>
<dbReference type="Gene3D" id="1.20.1300.10">
    <property type="entry name" value="Fumarate reductase/succinate dehydrogenase, transmembrane subunit"/>
    <property type="match status" value="1"/>
</dbReference>
<evidence type="ECO:0000256" key="1">
    <source>
        <dbReference type="ARBA" id="ARBA00004050"/>
    </source>
</evidence>
<gene>
    <name evidence="14" type="primary">sdhC</name>
    <name evidence="14" type="ORF">GWK36_09600</name>
</gene>
<comment type="similarity">
    <text evidence="3">Belongs to the cytochrome b560 family.</text>
</comment>
<comment type="cofactor">
    <cofactor evidence="12">
        <name>heme</name>
        <dbReference type="ChEBI" id="CHEBI:30413"/>
    </cofactor>
    <text evidence="12">The heme is bound between the two transmembrane subunits.</text>
</comment>
<comment type="function">
    <text evidence="1">Membrane-anchoring subunit of succinate dehydrogenase (SDH).</text>
</comment>
<evidence type="ECO:0000256" key="10">
    <source>
        <dbReference type="ARBA" id="ARBA00023136"/>
    </source>
</evidence>
<dbReference type="EMBL" id="CP048029">
    <property type="protein sequence ID" value="QIK38188.1"/>
    <property type="molecule type" value="Genomic_DNA"/>
</dbReference>
<evidence type="ECO:0000313" key="14">
    <source>
        <dbReference type="EMBL" id="QIK38188.1"/>
    </source>
</evidence>
<dbReference type="PIRSF" id="PIRSF000178">
    <property type="entry name" value="SDH_cyt_b560"/>
    <property type="match status" value="1"/>
</dbReference>
<dbReference type="PROSITE" id="PS01000">
    <property type="entry name" value="SDH_CYT_1"/>
    <property type="match status" value="1"/>
</dbReference>
<organism evidence="14 15">
    <name type="scientific">Caldichromatium japonicum</name>
    <dbReference type="NCBI Taxonomy" id="2699430"/>
    <lineage>
        <taxon>Bacteria</taxon>
        <taxon>Pseudomonadati</taxon>
        <taxon>Pseudomonadota</taxon>
        <taxon>Gammaproteobacteria</taxon>
        <taxon>Chromatiales</taxon>
        <taxon>Chromatiaceae</taxon>
        <taxon>Caldichromatium</taxon>
    </lineage>
</organism>
<dbReference type="GO" id="GO:0006099">
    <property type="term" value="P:tricarboxylic acid cycle"/>
    <property type="evidence" value="ECO:0007669"/>
    <property type="project" value="InterPro"/>
</dbReference>
<protein>
    <recommendedName>
        <fullName evidence="4">Succinate dehydrogenase cytochrome b556 subunit</fullName>
    </recommendedName>
</protein>
<sequence length="127" mass="13617">MASRRPIFLDLFVIRLPPAALVSILHRVSGALLVLAIPWLAWLMGRALSGPEGFAEVASILDHWVARPILVLVLWAPVHHLLAGLRHLALDLGLGLERTAAQATARLTLLGAAGVVVLLVLLLRVLA</sequence>
<evidence type="ECO:0000256" key="9">
    <source>
        <dbReference type="ARBA" id="ARBA00023004"/>
    </source>
</evidence>
<evidence type="ECO:0000256" key="7">
    <source>
        <dbReference type="ARBA" id="ARBA00022723"/>
    </source>
</evidence>
<evidence type="ECO:0000256" key="3">
    <source>
        <dbReference type="ARBA" id="ARBA00007244"/>
    </source>
</evidence>
<keyword evidence="15" id="KW-1185">Reference proteome</keyword>
<keyword evidence="7 12" id="KW-0479">Metal-binding</keyword>
<evidence type="ECO:0000256" key="12">
    <source>
        <dbReference type="PIRSR" id="PIRSR000178-1"/>
    </source>
</evidence>
<dbReference type="NCBIfam" id="TIGR02970">
    <property type="entry name" value="succ_dehyd_cytB"/>
    <property type="match status" value="1"/>
</dbReference>
<dbReference type="Proteomes" id="UP000502699">
    <property type="component" value="Chromosome"/>
</dbReference>
<keyword evidence="5 12" id="KW-0349">Heme</keyword>
<keyword evidence="6 13" id="KW-0812">Transmembrane</keyword>
<keyword evidence="9 12" id="KW-0408">Iron</keyword>
<dbReference type="RefSeq" id="WP_166270950.1">
    <property type="nucleotide sequence ID" value="NZ_CP048029.1"/>
</dbReference>
<dbReference type="InterPro" id="IPR000701">
    <property type="entry name" value="SuccDH_FuR_B_TM-su"/>
</dbReference>
<dbReference type="GO" id="GO:0046872">
    <property type="term" value="F:metal ion binding"/>
    <property type="evidence" value="ECO:0007669"/>
    <property type="project" value="UniProtKB-KW"/>
</dbReference>
<dbReference type="InterPro" id="IPR018495">
    <property type="entry name" value="Succ_DH_cyt_bsu_CS"/>
</dbReference>
<evidence type="ECO:0000256" key="8">
    <source>
        <dbReference type="ARBA" id="ARBA00022989"/>
    </source>
</evidence>
<keyword evidence="8 13" id="KW-1133">Transmembrane helix</keyword>
<dbReference type="InterPro" id="IPR034804">
    <property type="entry name" value="SQR/QFR_C/D"/>
</dbReference>
<dbReference type="InterPro" id="IPR014314">
    <property type="entry name" value="Succ_DH_cytb556"/>
</dbReference>
<feature type="transmembrane region" description="Helical" evidence="13">
    <location>
        <begin position="20"/>
        <end position="43"/>
    </location>
</feature>